<dbReference type="InterPro" id="IPR035979">
    <property type="entry name" value="RBD_domain_sf"/>
</dbReference>
<dbReference type="STRING" id="717646.M2MKK1"/>
<reference evidence="7 8" key="1">
    <citation type="journal article" date="2012" name="PLoS Pathog.">
        <title>Diverse lifestyles and strategies of plant pathogenesis encoded in the genomes of eighteen Dothideomycetes fungi.</title>
        <authorList>
            <person name="Ohm R.A."/>
            <person name="Feau N."/>
            <person name="Henrissat B."/>
            <person name="Schoch C.L."/>
            <person name="Horwitz B.A."/>
            <person name="Barry K.W."/>
            <person name="Condon B.J."/>
            <person name="Copeland A.C."/>
            <person name="Dhillon B."/>
            <person name="Glaser F."/>
            <person name="Hesse C.N."/>
            <person name="Kosti I."/>
            <person name="LaButti K."/>
            <person name="Lindquist E.A."/>
            <person name="Lucas S."/>
            <person name="Salamov A.A."/>
            <person name="Bradshaw R.E."/>
            <person name="Ciuffetti L."/>
            <person name="Hamelin R.C."/>
            <person name="Kema G.H.J."/>
            <person name="Lawrence C."/>
            <person name="Scott J.A."/>
            <person name="Spatafora J.W."/>
            <person name="Turgeon B.G."/>
            <person name="de Wit P.J.G.M."/>
            <person name="Zhong S."/>
            <person name="Goodwin S.B."/>
            <person name="Grigoriev I.V."/>
        </authorList>
    </citation>
    <scope>NUCLEOTIDE SEQUENCE [LARGE SCALE GENOMIC DNA]</scope>
    <source>
        <strain evidence="7 8">UAMH 10762</strain>
    </source>
</reference>
<proteinExistence type="predicted"/>
<keyword evidence="2 4" id="KW-0694">RNA-binding</keyword>
<dbReference type="eggNOG" id="KOG4208">
    <property type="taxonomic scope" value="Eukaryota"/>
</dbReference>
<dbReference type="OMA" id="ANRKWRR"/>
<comment type="subcellular location">
    <subcellularLocation>
        <location evidence="1">Nucleus</location>
        <location evidence="1">Nucleolus</location>
    </subcellularLocation>
</comment>
<dbReference type="EMBL" id="KB445554">
    <property type="protein sequence ID" value="EMC97221.1"/>
    <property type="molecule type" value="Genomic_DNA"/>
</dbReference>
<feature type="domain" description="RRM" evidence="6">
    <location>
        <begin position="150"/>
        <end position="228"/>
    </location>
</feature>
<dbReference type="PANTHER" id="PTHR46754">
    <property type="entry name" value="MKI67 FHA DOMAIN-INTERACTING NUCLEOLAR PHOSPHOPROTEIN"/>
    <property type="match status" value="1"/>
</dbReference>
<dbReference type="GO" id="GO:0003723">
    <property type="term" value="F:RNA binding"/>
    <property type="evidence" value="ECO:0007669"/>
    <property type="project" value="UniProtKB-UniRule"/>
</dbReference>
<dbReference type="InterPro" id="IPR000504">
    <property type="entry name" value="RRM_dom"/>
</dbReference>
<dbReference type="SUPFAM" id="SSF54928">
    <property type="entry name" value="RNA-binding domain, RBD"/>
    <property type="match status" value="1"/>
</dbReference>
<name>M2MKK1_BAUPA</name>
<dbReference type="SMART" id="SM00360">
    <property type="entry name" value="RRM"/>
    <property type="match status" value="1"/>
</dbReference>
<dbReference type="GO" id="GO:0005730">
    <property type="term" value="C:nucleolus"/>
    <property type="evidence" value="ECO:0007669"/>
    <property type="project" value="UniProtKB-SubCell"/>
</dbReference>
<evidence type="ECO:0000256" key="2">
    <source>
        <dbReference type="ARBA" id="ARBA00022884"/>
    </source>
</evidence>
<feature type="compositionally biased region" description="Basic residues" evidence="5">
    <location>
        <begin position="38"/>
        <end position="50"/>
    </location>
</feature>
<protein>
    <recommendedName>
        <fullName evidence="6">RRM domain-containing protein</fullName>
    </recommendedName>
</protein>
<evidence type="ECO:0000259" key="6">
    <source>
        <dbReference type="PROSITE" id="PS50102"/>
    </source>
</evidence>
<evidence type="ECO:0000256" key="4">
    <source>
        <dbReference type="PROSITE-ProRule" id="PRU00176"/>
    </source>
</evidence>
<dbReference type="PROSITE" id="PS50102">
    <property type="entry name" value="RRM"/>
    <property type="match status" value="1"/>
</dbReference>
<gene>
    <name evidence="7" type="ORF">BAUCODRAFT_32961</name>
</gene>
<sequence length="314" mass="34689">MAATTVARKRKSTGDSSGVVKKVKTTKSADKPAPIRSALKKPKEKRKKAPVAKVKDSKTGHASPGAEAQGEDVTENSATQLAGLDAEGDVELTEDQTAALIAGFSDSEDEAEVQDEVGVALEKLPQAPRVGEVTKRIKDATADDSEATPGVVYLGRIPHGFYESQMRAYFTQFGEISRLRLARNRKTGRSQHYGFIEFGSKAVAEIVAKTMDKYLLFGHILQVRTVPSEQIQEGFWKNSGRRKKPAPRNRLEGAKLKRGMVREDWEKRVTREEQKRLKKAEKLSEIGYEFEIPALKAVDEVPVKTRQLEDAGVV</sequence>
<evidence type="ECO:0000256" key="5">
    <source>
        <dbReference type="SAM" id="MobiDB-lite"/>
    </source>
</evidence>
<evidence type="ECO:0000256" key="3">
    <source>
        <dbReference type="ARBA" id="ARBA00023242"/>
    </source>
</evidence>
<dbReference type="Gene3D" id="3.30.70.330">
    <property type="match status" value="1"/>
</dbReference>
<dbReference type="OrthoDB" id="21467at2759"/>
<dbReference type="HOGENOM" id="CLU_025741_5_2_1"/>
<dbReference type="Proteomes" id="UP000011761">
    <property type="component" value="Unassembled WGS sequence"/>
</dbReference>
<accession>M2MKK1</accession>
<evidence type="ECO:0000313" key="8">
    <source>
        <dbReference type="Proteomes" id="UP000011761"/>
    </source>
</evidence>
<dbReference type="AlphaFoldDB" id="M2MKK1"/>
<organism evidence="7 8">
    <name type="scientific">Baudoinia panamericana (strain UAMH 10762)</name>
    <name type="common">Angels' share fungus</name>
    <name type="synonym">Baudoinia compniacensis (strain UAMH 10762)</name>
    <dbReference type="NCBI Taxonomy" id="717646"/>
    <lineage>
        <taxon>Eukaryota</taxon>
        <taxon>Fungi</taxon>
        <taxon>Dikarya</taxon>
        <taxon>Ascomycota</taxon>
        <taxon>Pezizomycotina</taxon>
        <taxon>Dothideomycetes</taxon>
        <taxon>Dothideomycetidae</taxon>
        <taxon>Mycosphaerellales</taxon>
        <taxon>Teratosphaeriaceae</taxon>
        <taxon>Baudoinia</taxon>
    </lineage>
</organism>
<evidence type="ECO:0000256" key="1">
    <source>
        <dbReference type="ARBA" id="ARBA00004604"/>
    </source>
</evidence>
<dbReference type="InterPro" id="IPR012677">
    <property type="entry name" value="Nucleotide-bd_a/b_plait_sf"/>
</dbReference>
<dbReference type="KEGG" id="bcom:BAUCODRAFT_32961"/>
<dbReference type="CDD" id="cd12307">
    <property type="entry name" value="RRM_NIFK_like"/>
    <property type="match status" value="1"/>
</dbReference>
<keyword evidence="8" id="KW-1185">Reference proteome</keyword>
<dbReference type="Pfam" id="PF00076">
    <property type="entry name" value="RRM_1"/>
    <property type="match status" value="1"/>
</dbReference>
<keyword evidence="3" id="KW-0539">Nucleus</keyword>
<dbReference type="RefSeq" id="XP_007675212.1">
    <property type="nucleotide sequence ID" value="XM_007677022.1"/>
</dbReference>
<evidence type="ECO:0000313" key="7">
    <source>
        <dbReference type="EMBL" id="EMC97221.1"/>
    </source>
</evidence>
<dbReference type="GeneID" id="19111911"/>
<feature type="region of interest" description="Disordered" evidence="5">
    <location>
        <begin position="1"/>
        <end position="79"/>
    </location>
</feature>